<proteinExistence type="predicted"/>
<comment type="caution">
    <text evidence="1">The sequence shown here is derived from an EMBL/GenBank/DDBJ whole genome shotgun (WGS) entry which is preliminary data.</text>
</comment>
<dbReference type="EMBL" id="QHKI01000001">
    <property type="protein sequence ID" value="RSM91820.1"/>
    <property type="molecule type" value="Genomic_DNA"/>
</dbReference>
<organism evidence="1 2">
    <name type="scientific">Kibdelosporangium aridum</name>
    <dbReference type="NCBI Taxonomy" id="2030"/>
    <lineage>
        <taxon>Bacteria</taxon>
        <taxon>Bacillati</taxon>
        <taxon>Actinomycetota</taxon>
        <taxon>Actinomycetes</taxon>
        <taxon>Pseudonocardiales</taxon>
        <taxon>Pseudonocardiaceae</taxon>
        <taxon>Kibdelosporangium</taxon>
    </lineage>
</organism>
<reference evidence="1 2" key="1">
    <citation type="submission" date="2018-05" db="EMBL/GenBank/DDBJ databases">
        <title>Evolution of GPA BGCs.</title>
        <authorList>
            <person name="Waglechner N."/>
            <person name="Wright G.D."/>
        </authorList>
    </citation>
    <scope>NUCLEOTIDE SEQUENCE [LARGE SCALE GENOMIC DNA]</scope>
    <source>
        <strain evidence="1 2">A82846</strain>
    </source>
</reference>
<protein>
    <submittedName>
        <fullName evidence="1">Uncharacterized protein</fullName>
    </submittedName>
</protein>
<name>A0A428ZUS3_KIBAR</name>
<dbReference type="AlphaFoldDB" id="A0A428ZUS3"/>
<sequence>MRRGMYPTGMDYRWATYAVGRRLFAHRSWLGEGMFEAEFEATDGGWHVVAATAESGIVNSYVNRPDAALSDLLRKVIDIAASRDPEGHRRR</sequence>
<evidence type="ECO:0000313" key="1">
    <source>
        <dbReference type="EMBL" id="RSM91820.1"/>
    </source>
</evidence>
<dbReference type="Proteomes" id="UP000287547">
    <property type="component" value="Unassembled WGS sequence"/>
</dbReference>
<dbReference type="OrthoDB" id="3384902at2"/>
<dbReference type="RefSeq" id="WP_037260032.1">
    <property type="nucleotide sequence ID" value="NZ_QHKI01000001.1"/>
</dbReference>
<accession>A0A428ZUS3</accession>
<evidence type="ECO:0000313" key="2">
    <source>
        <dbReference type="Proteomes" id="UP000287547"/>
    </source>
</evidence>
<gene>
    <name evidence="1" type="ORF">DMH04_02300</name>
</gene>